<proteinExistence type="predicted"/>
<keyword evidence="3" id="KW-1185">Reference proteome</keyword>
<comment type="caution">
    <text evidence="2">The sequence shown here is derived from an EMBL/GenBank/DDBJ whole genome shotgun (WGS) entry which is preliminary data.</text>
</comment>
<dbReference type="Proteomes" id="UP000186601">
    <property type="component" value="Unassembled WGS sequence"/>
</dbReference>
<keyword evidence="1" id="KW-1133">Transmembrane helix</keyword>
<protein>
    <submittedName>
        <fullName evidence="2">Uncharacterized protein</fullName>
    </submittedName>
</protein>
<evidence type="ECO:0000313" key="3">
    <source>
        <dbReference type="Proteomes" id="UP000186601"/>
    </source>
</evidence>
<dbReference type="AlphaFoldDB" id="A0A2R6NVV6"/>
<gene>
    <name evidence="2" type="ORF">PHLCEN_2v7889</name>
</gene>
<name>A0A2R6NVV6_9APHY</name>
<feature type="transmembrane region" description="Helical" evidence="1">
    <location>
        <begin position="6"/>
        <end position="23"/>
    </location>
</feature>
<dbReference type="OrthoDB" id="3354157at2759"/>
<dbReference type="EMBL" id="MLYV02000794">
    <property type="protein sequence ID" value="PSR77458.1"/>
    <property type="molecule type" value="Genomic_DNA"/>
</dbReference>
<evidence type="ECO:0000256" key="1">
    <source>
        <dbReference type="SAM" id="Phobius"/>
    </source>
</evidence>
<keyword evidence="1" id="KW-0472">Membrane</keyword>
<evidence type="ECO:0000313" key="2">
    <source>
        <dbReference type="EMBL" id="PSR77458.1"/>
    </source>
</evidence>
<organism evidence="2 3">
    <name type="scientific">Hermanssonia centrifuga</name>
    <dbReference type="NCBI Taxonomy" id="98765"/>
    <lineage>
        <taxon>Eukaryota</taxon>
        <taxon>Fungi</taxon>
        <taxon>Dikarya</taxon>
        <taxon>Basidiomycota</taxon>
        <taxon>Agaricomycotina</taxon>
        <taxon>Agaricomycetes</taxon>
        <taxon>Polyporales</taxon>
        <taxon>Meruliaceae</taxon>
        <taxon>Hermanssonia</taxon>
    </lineage>
</organism>
<accession>A0A2R6NVV6</accession>
<keyword evidence="1" id="KW-0812">Transmembrane</keyword>
<reference evidence="2 3" key="1">
    <citation type="submission" date="2018-02" db="EMBL/GenBank/DDBJ databases">
        <title>Genome sequence of the basidiomycete white-rot fungus Phlebia centrifuga.</title>
        <authorList>
            <person name="Granchi Z."/>
            <person name="Peng M."/>
            <person name="de Vries R.P."/>
            <person name="Hilden K."/>
            <person name="Makela M.R."/>
            <person name="Grigoriev I."/>
            <person name="Riley R."/>
        </authorList>
    </citation>
    <scope>NUCLEOTIDE SEQUENCE [LARGE SCALE GENOMIC DNA]</scope>
    <source>
        <strain evidence="2 3">FBCC195</strain>
    </source>
</reference>
<sequence>MFPISVLIPTITAILVARFLLNLRQVAEHRNNSSNDMDINSRFSAAVPVFASIVGNMGEDLHDGFSEEVEDETEMHGS</sequence>